<feature type="compositionally biased region" description="Polar residues" evidence="7">
    <location>
        <begin position="793"/>
        <end position="805"/>
    </location>
</feature>
<dbReference type="CDD" id="cd00051">
    <property type="entry name" value="EFh"/>
    <property type="match status" value="1"/>
</dbReference>
<dbReference type="EMBL" id="KZ678132">
    <property type="protein sequence ID" value="PSN70227.1"/>
    <property type="molecule type" value="Genomic_DNA"/>
</dbReference>
<dbReference type="SUPFAM" id="SSF47473">
    <property type="entry name" value="EF-hand"/>
    <property type="match status" value="1"/>
</dbReference>
<dbReference type="AlphaFoldDB" id="A0A2T2NXT0"/>
<name>A0A2T2NXT0_CORCC</name>
<feature type="region of interest" description="Disordered" evidence="7">
    <location>
        <begin position="542"/>
        <end position="563"/>
    </location>
</feature>
<reference evidence="10 11" key="1">
    <citation type="journal article" date="2018" name="Front. Microbiol.">
        <title>Genome-Wide Analysis of Corynespora cassiicola Leaf Fall Disease Putative Effectors.</title>
        <authorList>
            <person name="Lopez D."/>
            <person name="Ribeiro S."/>
            <person name="Label P."/>
            <person name="Fumanal B."/>
            <person name="Venisse J.S."/>
            <person name="Kohler A."/>
            <person name="de Oliveira R.R."/>
            <person name="Labutti K."/>
            <person name="Lipzen A."/>
            <person name="Lail K."/>
            <person name="Bauer D."/>
            <person name="Ohm R.A."/>
            <person name="Barry K.W."/>
            <person name="Spatafora J."/>
            <person name="Grigoriev I.V."/>
            <person name="Martin F.M."/>
            <person name="Pujade-Renaud V."/>
        </authorList>
    </citation>
    <scope>NUCLEOTIDE SEQUENCE [LARGE SCALE GENOMIC DNA]</scope>
    <source>
        <strain evidence="10 11">Philippines</strain>
    </source>
</reference>
<evidence type="ECO:0000313" key="11">
    <source>
        <dbReference type="Proteomes" id="UP000240883"/>
    </source>
</evidence>
<feature type="region of interest" description="Disordered" evidence="7">
    <location>
        <begin position="515"/>
        <end position="534"/>
    </location>
</feature>
<keyword evidence="4" id="KW-0862">Zinc</keyword>
<dbReference type="Gene3D" id="1.10.238.10">
    <property type="entry name" value="EF-hand"/>
    <property type="match status" value="1"/>
</dbReference>
<proteinExistence type="predicted"/>
<evidence type="ECO:0000256" key="3">
    <source>
        <dbReference type="ARBA" id="ARBA00022771"/>
    </source>
</evidence>
<evidence type="ECO:0000256" key="2">
    <source>
        <dbReference type="ARBA" id="ARBA00022737"/>
    </source>
</evidence>
<dbReference type="PROSITE" id="PS01357">
    <property type="entry name" value="ZF_ZZ_1"/>
    <property type="match status" value="1"/>
</dbReference>
<dbReference type="InterPro" id="IPR018247">
    <property type="entry name" value="EF_Hand_1_Ca_BS"/>
</dbReference>
<feature type="region of interest" description="Disordered" evidence="7">
    <location>
        <begin position="422"/>
        <end position="453"/>
    </location>
</feature>
<dbReference type="Pfam" id="PF00569">
    <property type="entry name" value="ZZ"/>
    <property type="match status" value="1"/>
</dbReference>
<evidence type="ECO:0000256" key="4">
    <source>
        <dbReference type="ARBA" id="ARBA00022833"/>
    </source>
</evidence>
<feature type="domain" description="ZZ-type" evidence="8">
    <location>
        <begin position="164"/>
        <end position="216"/>
    </location>
</feature>
<dbReference type="InterPro" id="IPR000433">
    <property type="entry name" value="Znf_ZZ"/>
</dbReference>
<evidence type="ECO:0008006" key="12">
    <source>
        <dbReference type="Google" id="ProtNLM"/>
    </source>
</evidence>
<dbReference type="Pfam" id="PF13202">
    <property type="entry name" value="EF-hand_5"/>
    <property type="match status" value="1"/>
</dbReference>
<dbReference type="PANTHER" id="PTHR23055:SF187">
    <property type="entry name" value="EF HAND DOMAIN PROTEIN (AFU_ORTHOLOGUE AFUA_6G07310)"/>
    <property type="match status" value="1"/>
</dbReference>
<feature type="domain" description="EF-hand" evidence="9">
    <location>
        <begin position="338"/>
        <end position="373"/>
    </location>
</feature>
<dbReference type="CDD" id="cd02340">
    <property type="entry name" value="ZZ_NBR1_like"/>
    <property type="match status" value="1"/>
</dbReference>
<evidence type="ECO:0000259" key="9">
    <source>
        <dbReference type="PROSITE" id="PS50222"/>
    </source>
</evidence>
<dbReference type="InterPro" id="IPR002048">
    <property type="entry name" value="EF_hand_dom"/>
</dbReference>
<gene>
    <name evidence="10" type="ORF">BS50DRAFT_472100</name>
</gene>
<dbReference type="OrthoDB" id="2122982at2759"/>
<keyword evidence="11" id="KW-1185">Reference proteome</keyword>
<evidence type="ECO:0000256" key="6">
    <source>
        <dbReference type="PROSITE-ProRule" id="PRU00228"/>
    </source>
</evidence>
<evidence type="ECO:0000313" key="10">
    <source>
        <dbReference type="EMBL" id="PSN70227.1"/>
    </source>
</evidence>
<dbReference type="PROSITE" id="PS50222">
    <property type="entry name" value="EF_HAND_2"/>
    <property type="match status" value="3"/>
</dbReference>
<dbReference type="InterPro" id="IPR028846">
    <property type="entry name" value="Recoverin"/>
</dbReference>
<evidence type="ECO:0000256" key="7">
    <source>
        <dbReference type="SAM" id="MobiDB-lite"/>
    </source>
</evidence>
<dbReference type="STRING" id="1448308.A0A2T2NXT0"/>
<feature type="domain" description="EF-hand" evidence="9">
    <location>
        <begin position="302"/>
        <end position="337"/>
    </location>
</feature>
<evidence type="ECO:0000259" key="8">
    <source>
        <dbReference type="PROSITE" id="PS50135"/>
    </source>
</evidence>
<organism evidence="10 11">
    <name type="scientific">Corynespora cassiicola Philippines</name>
    <dbReference type="NCBI Taxonomy" id="1448308"/>
    <lineage>
        <taxon>Eukaryota</taxon>
        <taxon>Fungi</taxon>
        <taxon>Dikarya</taxon>
        <taxon>Ascomycota</taxon>
        <taxon>Pezizomycotina</taxon>
        <taxon>Dothideomycetes</taxon>
        <taxon>Pleosporomycetidae</taxon>
        <taxon>Pleosporales</taxon>
        <taxon>Corynesporascaceae</taxon>
        <taxon>Corynespora</taxon>
    </lineage>
</organism>
<keyword evidence="5" id="KW-0106">Calcium</keyword>
<accession>A0A2T2NXT0</accession>
<dbReference type="GO" id="GO:0005829">
    <property type="term" value="C:cytosol"/>
    <property type="evidence" value="ECO:0007669"/>
    <property type="project" value="TreeGrafter"/>
</dbReference>
<dbReference type="Gene3D" id="3.30.60.90">
    <property type="match status" value="1"/>
</dbReference>
<keyword evidence="1" id="KW-0479">Metal-binding</keyword>
<dbReference type="PROSITE" id="PS00018">
    <property type="entry name" value="EF_HAND_1"/>
    <property type="match status" value="2"/>
</dbReference>
<dbReference type="Proteomes" id="UP000240883">
    <property type="component" value="Unassembled WGS sequence"/>
</dbReference>
<dbReference type="PRINTS" id="PR00450">
    <property type="entry name" value="RECOVERIN"/>
</dbReference>
<keyword evidence="3 6" id="KW-0863">Zinc-finger</keyword>
<feature type="non-terminal residue" evidence="10">
    <location>
        <position position="993"/>
    </location>
</feature>
<dbReference type="SUPFAM" id="SSF57850">
    <property type="entry name" value="RING/U-box"/>
    <property type="match status" value="1"/>
</dbReference>
<dbReference type="SMART" id="SM00054">
    <property type="entry name" value="EFh"/>
    <property type="match status" value="2"/>
</dbReference>
<sequence>LGEFEFFGNIITLDTSRLLSSTELLEIAIQSQPIVNPQVVEDQIRQLYDTFLDRLLVGAFPRRALTAAETNAIRQWIGPFVSHDGIFSNDTIVTQALERHQTRFALEQNSGAPVIDGAESIAPTEMSWGSDDSEDDGFDVDGQTLQRTLYHIAEDRARQEGVVHRGITCNGCDTKPIRGIRWRCANCADFDLCADCEATDSHIKTHIFYKIRVPAPYLGLPKQEPIYPGRPHLMTKSINSAIKKRLVAETKMETEEIEALWDQFTCLAGAEWEEDPNKIGFALDRRAFNHAFVPRYTSFISAPNLIYDRIFAYYDTDHNGLIGFEEFIKGLDGMHSGDLKVKLKILFNGYDVDGDGYVSRKDVLRIFRAYYAIEKEATRNYLAEASEELSVRGALETIHSSQPLGSAFTQNGIPARNQENERLRTKPNDEYANQQPPILYEDPFDAPPDTEGREEMLRQIERARILDGFRPGEENQALRDRWARRRYYIDEEEGFNQPEGADDDALADEENNIGESVTHTPEHQRPRWSRSSSRVRFQDDVDVETRSNASTSSRPFGERWGGYEIPEPEKDLGKEVLYQITQQAFNELLNPLFQEKEDNAMDAYETRPERRKCTAKIDEALEEFDRERDINRTVLTLGIFRYSKWVMDGVTRSTGVMKELLEGTKNSQLGENDIRDKLRDVFSKAEQQITEDSKSWDDDWNPDGLPMWNAKLFRLQLRQEMIDGFMDIVYQFQWLAHPMPYRPVRSENFPVVNATEVERESLSRDPTMPQFRPNSLADMLSDPELDQFGEMPTSESPTASDTSSGRIIPIYRDDGFTIVHFAQPDGPFFVVPAPRWNDDSWETGPLEGPDGEVEVEFAPDYPPIPLPQLQDENVEQQQQSSESTTTFTNQAALFQLWIDPESMTLHAEPRAVSHCHPYDKEASSAKHLERNVRRAAMRKDSVLHIPMLASLEAVVEKEISDRKGSGMLNFEEFQECMEQGKLRFLESWMDWVS</sequence>
<dbReference type="PANTHER" id="PTHR23055">
    <property type="entry name" value="CALCIUM BINDING PROTEINS"/>
    <property type="match status" value="1"/>
</dbReference>
<protein>
    <recommendedName>
        <fullName evidence="12">EF-hand</fullName>
    </recommendedName>
</protein>
<feature type="non-terminal residue" evidence="10">
    <location>
        <position position="1"/>
    </location>
</feature>
<keyword evidence="2" id="KW-0677">Repeat</keyword>
<feature type="region of interest" description="Disordered" evidence="7">
    <location>
        <begin position="787"/>
        <end position="806"/>
    </location>
</feature>
<dbReference type="GO" id="GO:0008270">
    <property type="term" value="F:zinc ion binding"/>
    <property type="evidence" value="ECO:0007669"/>
    <property type="project" value="UniProtKB-KW"/>
</dbReference>
<dbReference type="GO" id="GO:0016020">
    <property type="term" value="C:membrane"/>
    <property type="evidence" value="ECO:0007669"/>
    <property type="project" value="TreeGrafter"/>
</dbReference>
<evidence type="ECO:0000256" key="5">
    <source>
        <dbReference type="ARBA" id="ARBA00022837"/>
    </source>
</evidence>
<dbReference type="SMART" id="SM00291">
    <property type="entry name" value="ZnF_ZZ"/>
    <property type="match status" value="1"/>
</dbReference>
<evidence type="ECO:0000256" key="1">
    <source>
        <dbReference type="ARBA" id="ARBA00022723"/>
    </source>
</evidence>
<dbReference type="InterPro" id="IPR043145">
    <property type="entry name" value="Znf_ZZ_sf"/>
</dbReference>
<dbReference type="InterPro" id="IPR011992">
    <property type="entry name" value="EF-hand-dom_pair"/>
</dbReference>
<dbReference type="PROSITE" id="PS50135">
    <property type="entry name" value="ZF_ZZ_2"/>
    <property type="match status" value="1"/>
</dbReference>
<dbReference type="GO" id="GO:0005509">
    <property type="term" value="F:calcium ion binding"/>
    <property type="evidence" value="ECO:0007669"/>
    <property type="project" value="InterPro"/>
</dbReference>
<feature type="domain" description="EF-hand" evidence="9">
    <location>
        <begin position="961"/>
        <end position="983"/>
    </location>
</feature>